<name>A0A6G1HRQ5_9PEZI</name>
<evidence type="ECO:0000313" key="2">
    <source>
        <dbReference type="Proteomes" id="UP000799640"/>
    </source>
</evidence>
<accession>A0A6G1HRQ5</accession>
<protein>
    <submittedName>
        <fullName evidence="1">Uncharacterized protein</fullName>
    </submittedName>
</protein>
<sequence length="180" mass="20248">MLFTGWLDDHFYPEDPGRACAIMCIGFLYTKWLITPSKARYNDMPQWLRPRPVPLFVEHPLWVDYIPWPELREALVQSPDEAFAYGSTFFGSISPSPLTCLSTVTATIIQCSAIRWTMTLMRRCFGARTTRIWRRRSGRGANGRSISTGTSSSTFATSKTGCWGGVPQEVSPMDALGPKE</sequence>
<reference evidence="1" key="1">
    <citation type="journal article" date="2020" name="Stud. Mycol.">
        <title>101 Dothideomycetes genomes: a test case for predicting lifestyles and emergence of pathogens.</title>
        <authorList>
            <person name="Haridas S."/>
            <person name="Albert R."/>
            <person name="Binder M."/>
            <person name="Bloem J."/>
            <person name="Labutti K."/>
            <person name="Salamov A."/>
            <person name="Andreopoulos B."/>
            <person name="Baker S."/>
            <person name="Barry K."/>
            <person name="Bills G."/>
            <person name="Bluhm B."/>
            <person name="Cannon C."/>
            <person name="Castanera R."/>
            <person name="Culley D."/>
            <person name="Daum C."/>
            <person name="Ezra D."/>
            <person name="Gonzalez J."/>
            <person name="Henrissat B."/>
            <person name="Kuo A."/>
            <person name="Liang C."/>
            <person name="Lipzen A."/>
            <person name="Lutzoni F."/>
            <person name="Magnuson J."/>
            <person name="Mondo S."/>
            <person name="Nolan M."/>
            <person name="Ohm R."/>
            <person name="Pangilinan J."/>
            <person name="Park H.-J."/>
            <person name="Ramirez L."/>
            <person name="Alfaro M."/>
            <person name="Sun H."/>
            <person name="Tritt A."/>
            <person name="Yoshinaga Y."/>
            <person name="Zwiers L.-H."/>
            <person name="Turgeon B."/>
            <person name="Goodwin S."/>
            <person name="Spatafora J."/>
            <person name="Crous P."/>
            <person name="Grigoriev I."/>
        </authorList>
    </citation>
    <scope>NUCLEOTIDE SEQUENCE</scope>
    <source>
        <strain evidence="1">CBS 262.69</strain>
    </source>
</reference>
<keyword evidence="2" id="KW-1185">Reference proteome</keyword>
<dbReference type="OrthoDB" id="2985014at2759"/>
<dbReference type="InterPro" id="IPR021833">
    <property type="entry name" value="DUF3425"/>
</dbReference>
<dbReference type="AlphaFoldDB" id="A0A6G1HRQ5"/>
<dbReference type="EMBL" id="ML996699">
    <property type="protein sequence ID" value="KAF2398556.1"/>
    <property type="molecule type" value="Genomic_DNA"/>
</dbReference>
<dbReference type="Proteomes" id="UP000799640">
    <property type="component" value="Unassembled WGS sequence"/>
</dbReference>
<dbReference type="Pfam" id="PF11905">
    <property type="entry name" value="DUF3425"/>
    <property type="match status" value="1"/>
</dbReference>
<evidence type="ECO:0000313" key="1">
    <source>
        <dbReference type="EMBL" id="KAF2398556.1"/>
    </source>
</evidence>
<proteinExistence type="predicted"/>
<gene>
    <name evidence="1" type="ORF">EJ06DRAFT_83517</name>
</gene>
<dbReference type="PANTHER" id="PTHR37012">
    <property type="entry name" value="B-ZIP TRANSCRIPTION FACTOR (EUROFUNG)-RELATED"/>
    <property type="match status" value="1"/>
</dbReference>
<organism evidence="1 2">
    <name type="scientific">Trichodelitschia bisporula</name>
    <dbReference type="NCBI Taxonomy" id="703511"/>
    <lineage>
        <taxon>Eukaryota</taxon>
        <taxon>Fungi</taxon>
        <taxon>Dikarya</taxon>
        <taxon>Ascomycota</taxon>
        <taxon>Pezizomycotina</taxon>
        <taxon>Dothideomycetes</taxon>
        <taxon>Dothideomycetes incertae sedis</taxon>
        <taxon>Phaeotrichales</taxon>
        <taxon>Phaeotrichaceae</taxon>
        <taxon>Trichodelitschia</taxon>
    </lineage>
</organism>